<feature type="domain" description="DUF5117" evidence="2">
    <location>
        <begin position="80"/>
        <end position="273"/>
    </location>
</feature>
<dbReference type="EMBL" id="VIKS01000001">
    <property type="protein sequence ID" value="TQV89611.1"/>
    <property type="molecule type" value="Genomic_DNA"/>
</dbReference>
<evidence type="ECO:0000313" key="3">
    <source>
        <dbReference type="EMBL" id="TQV89611.1"/>
    </source>
</evidence>
<reference evidence="3 4" key="1">
    <citation type="submission" date="2019-07" db="EMBL/GenBank/DDBJ databases">
        <title>Draft genome for Aliikangiella sp. M105.</title>
        <authorList>
            <person name="Wang G."/>
        </authorList>
    </citation>
    <scope>NUCLEOTIDE SEQUENCE [LARGE SCALE GENOMIC DNA]</scope>
    <source>
        <strain evidence="3 4">M105</strain>
    </source>
</reference>
<evidence type="ECO:0000313" key="4">
    <source>
        <dbReference type="Proteomes" id="UP000315439"/>
    </source>
</evidence>
<dbReference type="InterPro" id="IPR032534">
    <property type="entry name" value="EcxA_zinc-bd"/>
</dbReference>
<organism evidence="3 4">
    <name type="scientific">Aliikangiella coralliicola</name>
    <dbReference type="NCBI Taxonomy" id="2592383"/>
    <lineage>
        <taxon>Bacteria</taxon>
        <taxon>Pseudomonadati</taxon>
        <taxon>Pseudomonadota</taxon>
        <taxon>Gammaproteobacteria</taxon>
        <taxon>Oceanospirillales</taxon>
        <taxon>Pleioneaceae</taxon>
        <taxon>Aliikangiella</taxon>
    </lineage>
</organism>
<dbReference type="OrthoDB" id="9776599at2"/>
<evidence type="ECO:0000259" key="1">
    <source>
        <dbReference type="Pfam" id="PF16313"/>
    </source>
</evidence>
<accession>A0A545UJH0</accession>
<name>A0A545UJH0_9GAMM</name>
<proteinExistence type="predicted"/>
<dbReference type="CDD" id="cd04276">
    <property type="entry name" value="ZnMc_MMP_like_2"/>
    <property type="match status" value="1"/>
</dbReference>
<dbReference type="PANTHER" id="PTHR38478">
    <property type="entry name" value="PEPTIDASE M1A AND M12B"/>
    <property type="match status" value="1"/>
</dbReference>
<dbReference type="PANTHER" id="PTHR38478:SF1">
    <property type="entry name" value="ZINC DEPENDENT METALLOPROTEASE DOMAIN LIPOPROTEIN"/>
    <property type="match status" value="1"/>
</dbReference>
<evidence type="ECO:0000259" key="2">
    <source>
        <dbReference type="Pfam" id="PF17148"/>
    </source>
</evidence>
<dbReference type="RefSeq" id="WP_142891675.1">
    <property type="nucleotide sequence ID" value="NZ_ML660160.1"/>
</dbReference>
<dbReference type="InterPro" id="IPR034032">
    <property type="entry name" value="Zn_MMP-like_bac"/>
</dbReference>
<dbReference type="GO" id="GO:0008237">
    <property type="term" value="F:metallopeptidase activity"/>
    <property type="evidence" value="ECO:0007669"/>
    <property type="project" value="InterPro"/>
</dbReference>
<dbReference type="InterPro" id="IPR024079">
    <property type="entry name" value="MetalloPept_cat_dom_sf"/>
</dbReference>
<dbReference type="AlphaFoldDB" id="A0A545UJH0"/>
<dbReference type="SUPFAM" id="SSF55486">
    <property type="entry name" value="Metalloproteases ('zincins'), catalytic domain"/>
    <property type="match status" value="1"/>
</dbReference>
<comment type="caution">
    <text evidence="3">The sequence shown here is derived from an EMBL/GenBank/DDBJ whole genome shotgun (WGS) entry which is preliminary data.</text>
</comment>
<gene>
    <name evidence="3" type="ORF">FLL46_01635</name>
</gene>
<dbReference type="Pfam" id="PF17148">
    <property type="entry name" value="DUF5117"/>
    <property type="match status" value="1"/>
</dbReference>
<dbReference type="Gene3D" id="3.40.390.10">
    <property type="entry name" value="Collagenase (Catalytic Domain)"/>
    <property type="match status" value="1"/>
</dbReference>
<dbReference type="Proteomes" id="UP000315439">
    <property type="component" value="Unassembled WGS sequence"/>
</dbReference>
<keyword evidence="4" id="KW-1185">Reference proteome</keyword>
<feature type="domain" description="EcxA zinc-binding" evidence="1">
    <location>
        <begin position="399"/>
        <end position="706"/>
    </location>
</feature>
<dbReference type="Pfam" id="PF16313">
    <property type="entry name" value="DUF4953"/>
    <property type="match status" value="1"/>
</dbReference>
<dbReference type="InterPro" id="IPR033413">
    <property type="entry name" value="DUF5117"/>
</dbReference>
<sequence>MKKVLITLCGVFFWSVLSVGAKTLSELQQLYNVDKGFVGVIHDKKEDKIYLKIDNLDREFIYQTSLPSGLGSNDIGLDRGQLSNTRLAVFEKRGNKVFLKQIPTDFRAITKNRQEAKALEEAFASSVLWGFPVVDSSKNWVLVDATDFMLQDIHGVGRRLEQRKQGSGYRVDKSRSSFYMPRTTSFPDNTELEAIITLTGNKPGNYLRQTAPDAHAITLKMHHSFVRLPKKGYKPRQYLPKSGYWTVEYQDYASPINSDLTKRYIGRHRLEKKNPDAEMSEAVKPIIYYLDPGVPEPVKSALIDGAMWWNEAFEAIGYKNAYQVKMLPATADPMDVRYNVIQWVHRSTRGWSYGASVTDPRTGEIIKGHVTLGSLRVRQDYLIAQALMAPFTQNEDDKALMDLALARIRQLSAHEVGHTLGLNHNFAASTYGRESVMDYPHPQFQLQGNKISAPNAYGVGLGKWDMAAIAYGYQEFKDDKEGAWLKQLIAQNDSKGLLYISDPDARSPGSPHAKASLWDNGRDAVIEFEAMKKIREVALKNFGSRNLKRDRPWSDLEELLVPVYYFHRYQIAAVAKWLGGLEYEYSIKRNSQPAKVRVVSGEKQAQALKSMLSSLEPQFLKLSPELSSKLPPKAAEYYRSRESIHGNTGVAFDQLALASASAQHTLGLIFNPQRLARLIEQSANDPTIPSIDSIATDIHQAIIEQNYDGIEASIHQSVVDLIYSNYLNLLHSDKVSQQVKMQILGVLMKEKDYLLRKLTAVRKTSSYYGFYAYQSKRLENLSVDGTGKLIVLPKMPPGSPI</sequence>
<protein>
    <submittedName>
        <fullName evidence="3">DUF5117 domain-containing protein</fullName>
    </submittedName>
</protein>